<reference evidence="1 2" key="1">
    <citation type="submission" date="2019-11" db="EMBL/GenBank/DDBJ databases">
        <title>Whole-genome sequence of Rhodoplanes serenus DSM 18633, type strain.</title>
        <authorList>
            <person name="Kyndt J.A."/>
            <person name="Meyer T.E."/>
        </authorList>
    </citation>
    <scope>NUCLEOTIDE SEQUENCE [LARGE SCALE GENOMIC DNA]</scope>
    <source>
        <strain evidence="1 2">DSM 18633</strain>
    </source>
</reference>
<dbReference type="EMBL" id="WNKV01000044">
    <property type="protein sequence ID" value="MTW19460.1"/>
    <property type="molecule type" value="Genomic_DNA"/>
</dbReference>
<accession>A0A9X5AVE5</accession>
<organism evidence="1 2">
    <name type="scientific">Rhodoplanes serenus</name>
    <dbReference type="NCBI Taxonomy" id="200615"/>
    <lineage>
        <taxon>Bacteria</taxon>
        <taxon>Pseudomonadati</taxon>
        <taxon>Pseudomonadota</taxon>
        <taxon>Alphaproteobacteria</taxon>
        <taxon>Hyphomicrobiales</taxon>
        <taxon>Nitrobacteraceae</taxon>
        <taxon>Rhodoplanes</taxon>
    </lineage>
</organism>
<dbReference type="AlphaFoldDB" id="A0A9X5AVE5"/>
<evidence type="ECO:0000313" key="2">
    <source>
        <dbReference type="Proteomes" id="UP000438991"/>
    </source>
</evidence>
<name>A0A9X5AVE5_9BRAD</name>
<gene>
    <name evidence="1" type="ORF">GJ689_25035</name>
</gene>
<sequence length="83" mass="8713">MEILNSLPDLVQVFAVIGGFATVYKGWGIATKLWTSWQSAPTTKARLAAVETASAETSALLREVLAKLDNKPAAPDQAKGGLG</sequence>
<proteinExistence type="predicted"/>
<dbReference type="RefSeq" id="WP_155481704.1">
    <property type="nucleotide sequence ID" value="NZ_WNKV01000044.1"/>
</dbReference>
<dbReference type="Proteomes" id="UP000438991">
    <property type="component" value="Unassembled WGS sequence"/>
</dbReference>
<evidence type="ECO:0000313" key="1">
    <source>
        <dbReference type="EMBL" id="MTW19460.1"/>
    </source>
</evidence>
<comment type="caution">
    <text evidence="1">The sequence shown here is derived from an EMBL/GenBank/DDBJ whole genome shotgun (WGS) entry which is preliminary data.</text>
</comment>
<protein>
    <submittedName>
        <fullName evidence="1">Uncharacterized protein</fullName>
    </submittedName>
</protein>